<reference evidence="4" key="1">
    <citation type="submission" date="2020-07" db="EMBL/GenBank/DDBJ databases">
        <title>Huge and variable diversity of episymbiotic CPR bacteria and DPANN archaea in groundwater ecosystems.</title>
        <authorList>
            <person name="He C.Y."/>
            <person name="Keren R."/>
            <person name="Whittaker M."/>
            <person name="Farag I.F."/>
            <person name="Doudna J."/>
            <person name="Cate J.H.D."/>
            <person name="Banfield J.F."/>
        </authorList>
    </citation>
    <scope>NUCLEOTIDE SEQUENCE</scope>
    <source>
        <strain evidence="4">NC_groundwater_17_Pr7_B-0.1um_64_12</strain>
    </source>
</reference>
<comment type="caution">
    <text evidence="4">The sequence shown here is derived from an EMBL/GenBank/DDBJ whole genome shotgun (WGS) entry which is preliminary data.</text>
</comment>
<organism evidence="4 5">
    <name type="scientific">Fimbriimonas ginsengisoli</name>
    <dbReference type="NCBI Taxonomy" id="1005039"/>
    <lineage>
        <taxon>Bacteria</taxon>
        <taxon>Bacillati</taxon>
        <taxon>Armatimonadota</taxon>
        <taxon>Fimbriimonadia</taxon>
        <taxon>Fimbriimonadales</taxon>
        <taxon>Fimbriimonadaceae</taxon>
        <taxon>Fimbriimonas</taxon>
    </lineage>
</organism>
<proteinExistence type="predicted"/>
<dbReference type="InterPro" id="IPR051257">
    <property type="entry name" value="Diverse_CBS-Domain"/>
</dbReference>
<dbReference type="SUPFAM" id="SSF54631">
    <property type="entry name" value="CBS-domain pair"/>
    <property type="match status" value="1"/>
</dbReference>
<name>A0A931LX21_FIMGI</name>
<dbReference type="SMART" id="SM00116">
    <property type="entry name" value="CBS"/>
    <property type="match status" value="2"/>
</dbReference>
<dbReference type="PANTHER" id="PTHR43080">
    <property type="entry name" value="CBS DOMAIN-CONTAINING PROTEIN CBSX3, MITOCHONDRIAL"/>
    <property type="match status" value="1"/>
</dbReference>
<evidence type="ECO:0000259" key="3">
    <source>
        <dbReference type="PROSITE" id="PS51371"/>
    </source>
</evidence>
<dbReference type="PROSITE" id="PS51371">
    <property type="entry name" value="CBS"/>
    <property type="match status" value="2"/>
</dbReference>
<dbReference type="PANTHER" id="PTHR43080:SF2">
    <property type="entry name" value="CBS DOMAIN-CONTAINING PROTEIN"/>
    <property type="match status" value="1"/>
</dbReference>
<accession>A0A931LX21</accession>
<dbReference type="EMBL" id="JACOSL010000059">
    <property type="protein sequence ID" value="MBI1757386.1"/>
    <property type="molecule type" value="Genomic_DNA"/>
</dbReference>
<evidence type="ECO:0000313" key="5">
    <source>
        <dbReference type="Proteomes" id="UP000727962"/>
    </source>
</evidence>
<dbReference type="Gene3D" id="3.10.580.10">
    <property type="entry name" value="CBS-domain"/>
    <property type="match status" value="1"/>
</dbReference>
<dbReference type="Proteomes" id="UP000727962">
    <property type="component" value="Unassembled WGS sequence"/>
</dbReference>
<evidence type="ECO:0000256" key="2">
    <source>
        <dbReference type="PROSITE-ProRule" id="PRU00703"/>
    </source>
</evidence>
<dbReference type="InterPro" id="IPR000644">
    <property type="entry name" value="CBS_dom"/>
</dbReference>
<evidence type="ECO:0000313" key="4">
    <source>
        <dbReference type="EMBL" id="MBI1757386.1"/>
    </source>
</evidence>
<feature type="domain" description="CBS" evidence="3">
    <location>
        <begin position="72"/>
        <end position="129"/>
    </location>
</feature>
<protein>
    <submittedName>
        <fullName evidence="4">CBS domain-containing protein</fullName>
    </submittedName>
</protein>
<dbReference type="AlphaFoldDB" id="A0A931LX21"/>
<dbReference type="Pfam" id="PF00571">
    <property type="entry name" value="CBS"/>
    <property type="match status" value="2"/>
</dbReference>
<dbReference type="InterPro" id="IPR046342">
    <property type="entry name" value="CBS_dom_sf"/>
</dbReference>
<keyword evidence="1 2" id="KW-0129">CBS domain</keyword>
<sequence length="145" mass="16000">MNLSQVMTRNVQVVHPDTTLRDAALVMRNANIGMLPVVDGERVVGILTDRDLVVRGMAELRDPARARVRHVMTTDVVRVYEDQEMEDAIDVMGLMRVQRVVVVDRQERLLGVLSASDAAVLCHGDTRAGHLYENIAARAVVSTGV</sequence>
<feature type="domain" description="CBS" evidence="3">
    <location>
        <begin position="7"/>
        <end position="63"/>
    </location>
</feature>
<gene>
    <name evidence="4" type="ORF">HYR64_09805</name>
</gene>
<evidence type="ECO:0000256" key="1">
    <source>
        <dbReference type="ARBA" id="ARBA00023122"/>
    </source>
</evidence>